<sequence length="403" mass="47041">MDIFVARQPIFDRKNEVVAYELLFRNGQNNFYNNTNGDEATLKVIANTFYTFDFKDITDNKKAFINFTEELIKKEIATILPKEYVVIEILENIEPNDEIVDACKRLKKRGFILALDDFVFHTKYIKLIEIADIIKIDFKITTGGERKKVFELKKINNKIKFLAEKVENKEEYDEALKLGYSYFQGYYFSKPIVLSRKNIPTNKDTAIKILKLINKDDFDFNKLEELIIKDLGLSYKIIKLINSSAYCLKNEVRSIKYAIALLGRKEIIKWLYVVLLNDLKENNTDELIKVSLQRAKLCELICNMSEYKNNVYSAYMVGLFSVMDAILNCSIEVILKELYIDDEIKEGLIEKDNYLNKILKLAINYEKGQWENVEFYTKEIGVNDNKLAEAYIDAIKWADDVVS</sequence>
<dbReference type="SUPFAM" id="SSF109604">
    <property type="entry name" value="HD-domain/PDEase-like"/>
    <property type="match status" value="1"/>
</dbReference>
<dbReference type="SUPFAM" id="SSF141868">
    <property type="entry name" value="EAL domain-like"/>
    <property type="match status" value="1"/>
</dbReference>
<dbReference type="Proteomes" id="UP000031866">
    <property type="component" value="Chromosome"/>
</dbReference>
<dbReference type="PROSITE" id="PS50883">
    <property type="entry name" value="EAL"/>
    <property type="match status" value="1"/>
</dbReference>
<organism evidence="3 4">
    <name type="scientific">Clostridium beijerinckii</name>
    <name type="common">Clostridium MP</name>
    <dbReference type="NCBI Taxonomy" id="1520"/>
    <lineage>
        <taxon>Bacteria</taxon>
        <taxon>Bacillati</taxon>
        <taxon>Bacillota</taxon>
        <taxon>Clostridia</taxon>
        <taxon>Eubacteriales</taxon>
        <taxon>Clostridiaceae</taxon>
        <taxon>Clostridium</taxon>
    </lineage>
</organism>
<name>A0A0B5QLZ9_CLOBE</name>
<evidence type="ECO:0000259" key="2">
    <source>
        <dbReference type="PROSITE" id="PS51833"/>
    </source>
</evidence>
<dbReference type="AlphaFoldDB" id="A0A0B5QLZ9"/>
<keyword evidence="3" id="KW-0808">Transferase</keyword>
<evidence type="ECO:0000313" key="3">
    <source>
        <dbReference type="EMBL" id="AJG99052.1"/>
    </source>
</evidence>
<dbReference type="PANTHER" id="PTHR33525">
    <property type="match status" value="1"/>
</dbReference>
<dbReference type="STRING" id="1520.LF65_02470"/>
<dbReference type="InterPro" id="IPR035919">
    <property type="entry name" value="EAL_sf"/>
</dbReference>
<evidence type="ECO:0000259" key="1">
    <source>
        <dbReference type="PROSITE" id="PS50883"/>
    </source>
</evidence>
<dbReference type="RefSeq" id="WP_041896341.1">
    <property type="nucleotide sequence ID" value="NZ_CP010086.2"/>
</dbReference>
<proteinExistence type="predicted"/>
<reference evidence="4" key="1">
    <citation type="submission" date="2014-12" db="EMBL/GenBank/DDBJ databases">
        <title>Genome sequence of Clostridium beijerinckii strain 59B.</title>
        <authorList>
            <person name="Little G.T."/>
            <person name="Minton N.P."/>
        </authorList>
    </citation>
    <scope>NUCLEOTIDE SEQUENCE [LARGE SCALE GENOMIC DNA]</scope>
    <source>
        <strain evidence="4">59B</strain>
    </source>
</reference>
<dbReference type="Pfam" id="PF00563">
    <property type="entry name" value="EAL"/>
    <property type="match status" value="1"/>
</dbReference>
<dbReference type="InterPro" id="IPR052340">
    <property type="entry name" value="RNase_Y/CdgJ"/>
</dbReference>
<dbReference type="Gene3D" id="3.20.20.450">
    <property type="entry name" value="EAL domain"/>
    <property type="match status" value="1"/>
</dbReference>
<gene>
    <name evidence="3" type="ORF">LF65_02470</name>
</gene>
<dbReference type="Gene3D" id="1.10.3210.10">
    <property type="entry name" value="Hypothetical protein af1432"/>
    <property type="match status" value="1"/>
</dbReference>
<dbReference type="PROSITE" id="PS51833">
    <property type="entry name" value="HDOD"/>
    <property type="match status" value="1"/>
</dbReference>
<accession>A0A0B5QLZ9</accession>
<dbReference type="GO" id="GO:0016301">
    <property type="term" value="F:kinase activity"/>
    <property type="evidence" value="ECO:0007669"/>
    <property type="project" value="UniProtKB-KW"/>
</dbReference>
<dbReference type="Pfam" id="PF08668">
    <property type="entry name" value="HDOD"/>
    <property type="match status" value="1"/>
</dbReference>
<dbReference type="EMBL" id="CP010086">
    <property type="protein sequence ID" value="AJG99052.1"/>
    <property type="molecule type" value="Genomic_DNA"/>
</dbReference>
<protein>
    <submittedName>
        <fullName evidence="3">Histidine kinase</fullName>
    </submittedName>
</protein>
<feature type="domain" description="EAL" evidence="1">
    <location>
        <begin position="1"/>
        <end position="205"/>
    </location>
</feature>
<dbReference type="PANTHER" id="PTHR33525:SF4">
    <property type="entry name" value="CYCLIC DI-GMP PHOSPHODIESTERASE CDGJ"/>
    <property type="match status" value="1"/>
</dbReference>
<dbReference type="InterPro" id="IPR014408">
    <property type="entry name" value="dGMP_Pdiesterase_EAL/HD-GYP"/>
</dbReference>
<dbReference type="InterPro" id="IPR001633">
    <property type="entry name" value="EAL_dom"/>
</dbReference>
<keyword evidence="3" id="KW-0418">Kinase</keyword>
<dbReference type="SMART" id="SM00052">
    <property type="entry name" value="EAL"/>
    <property type="match status" value="1"/>
</dbReference>
<evidence type="ECO:0000313" key="4">
    <source>
        <dbReference type="Proteomes" id="UP000031866"/>
    </source>
</evidence>
<dbReference type="OrthoDB" id="9804751at2"/>
<dbReference type="PIRSF" id="PIRSF003180">
    <property type="entry name" value="DiGMPpdiest_YuxH"/>
    <property type="match status" value="1"/>
</dbReference>
<dbReference type="InterPro" id="IPR013976">
    <property type="entry name" value="HDOD"/>
</dbReference>
<dbReference type="KEGG" id="cbei:LF65_02470"/>
<feature type="domain" description="HDOD" evidence="2">
    <location>
        <begin position="199"/>
        <end position="386"/>
    </location>
</feature>